<dbReference type="STRING" id="3983.A0A2C9WDP8"/>
<feature type="region of interest" description="Disordered" evidence="1">
    <location>
        <begin position="164"/>
        <end position="187"/>
    </location>
</feature>
<dbReference type="Pfam" id="PF06972">
    <property type="entry name" value="GIP1_N"/>
    <property type="match status" value="1"/>
</dbReference>
<comment type="caution">
    <text evidence="3">The sequence shown here is derived from an EMBL/GenBank/DDBJ whole genome shotgun (WGS) entry which is preliminary data.</text>
</comment>
<proteinExistence type="predicted"/>
<feature type="compositionally biased region" description="Basic and acidic residues" evidence="1">
    <location>
        <begin position="67"/>
        <end position="80"/>
    </location>
</feature>
<dbReference type="PANTHER" id="PTHR46445">
    <property type="entry name" value="RNA POLYMERASE II DEGRADATION FACTOR-LIKE PROTEIN (DUF1296)"/>
    <property type="match status" value="1"/>
</dbReference>
<evidence type="ECO:0000313" key="4">
    <source>
        <dbReference type="Proteomes" id="UP000091857"/>
    </source>
</evidence>
<feature type="region of interest" description="Disordered" evidence="1">
    <location>
        <begin position="256"/>
        <end position="275"/>
    </location>
</feature>
<feature type="compositionally biased region" description="Polar residues" evidence="1">
    <location>
        <begin position="164"/>
        <end position="177"/>
    </location>
</feature>
<dbReference type="EMBL" id="CM004388">
    <property type="protein sequence ID" value="OAY57320.1"/>
    <property type="molecule type" value="Genomic_DNA"/>
</dbReference>
<dbReference type="SUPFAM" id="SSF46934">
    <property type="entry name" value="UBA-like"/>
    <property type="match status" value="1"/>
</dbReference>
<dbReference type="PANTHER" id="PTHR46445:SF7">
    <property type="entry name" value="GBF-INTERACTING PROTEIN 1 N-TERMINAL DOMAIN-CONTAINING PROTEIN"/>
    <property type="match status" value="1"/>
</dbReference>
<reference evidence="4" key="1">
    <citation type="journal article" date="2016" name="Nat. Biotechnol.">
        <title>Sequencing wild and cultivated cassava and related species reveals extensive interspecific hybridization and genetic diversity.</title>
        <authorList>
            <person name="Bredeson J.V."/>
            <person name="Lyons J.B."/>
            <person name="Prochnik S.E."/>
            <person name="Wu G.A."/>
            <person name="Ha C.M."/>
            <person name="Edsinger-Gonzales E."/>
            <person name="Grimwood J."/>
            <person name="Schmutz J."/>
            <person name="Rabbi I.Y."/>
            <person name="Egesi C."/>
            <person name="Nauluvula P."/>
            <person name="Lebot V."/>
            <person name="Ndunguru J."/>
            <person name="Mkamilo G."/>
            <person name="Bart R.S."/>
            <person name="Setter T.L."/>
            <person name="Gleadow R.M."/>
            <person name="Kulakow P."/>
            <person name="Ferguson M.E."/>
            <person name="Rounsley S."/>
            <person name="Rokhsar D.S."/>
        </authorList>
    </citation>
    <scope>NUCLEOTIDE SEQUENCE [LARGE SCALE GENOMIC DNA]</scope>
    <source>
        <strain evidence="4">cv. AM560-2</strain>
    </source>
</reference>
<protein>
    <recommendedName>
        <fullName evidence="2">GBF-interacting protein 1 N-terminal domain-containing protein</fullName>
    </recommendedName>
</protein>
<evidence type="ECO:0000313" key="3">
    <source>
        <dbReference type="EMBL" id="OAY57320.1"/>
    </source>
</evidence>
<dbReference type="OrthoDB" id="762072at2759"/>
<sequence>MGSQSESNANRSQIPPGMKKIVQSLREILNHKYTNDEIYSALRNCHMDPYDTVQRLLSQDIFHEVKSKRERRKEMKETQESRAWGSNNGYHGVKADAEYNVDHASSQISYNDDVGKVESMRGNLSVASSITSSSPLTYHVKTTKEPPSLYRSFNVDNGRQTFGTGGSILSSEQTSGRSLAALDSGPRGHVSMADIVKMGRPHVQGSSVAAETSNTLEDMDARDSLDSFLKPSHDSSPSPAPLELHQDLQCSHPANLSKSAYQSGTTTTSQHNFDDKWPVIEQQESGRESCSRSSFANGSVLLNGKVSSTAANLKQLSLEKESKLVLLPEDDHPLVFPNDMRASAADCQHLSFGTFNSGLQQLSLEKESKLVLLPEDDHPVVFPNDMRASAADCPHLSFGTFNSGVHAKISGPLASKPSKSNLKEVPAVIDGSSSVCLDTRNSGYFGESLCSKQVGLISDAHQLTAHVRDHNLSTSLQPELTRENIHEFNNGHDFTSEKSVPDSCFKNIQEPTTPWPVMISPHASDIPPLHCELILNSGAFSLPDSYSSTMPGVGFGAGLVLPRHLVAHSYPRSSSGYSAVCQTYPCTPSALQQAYQHSSVFRDPRARMKYNLQPSKEVLPRSSLPLSSANICSYEGLGNPINLSGRFLNDLSTIPNVVLGNPANFSERSLNDLPTTLGGYAVDYNDFLRGQCEEENNFTMLQQDYGRGSRTSSTVTENGYYCLQRQSQLRSTHQDQQRSQNYGALGCINVYHSQQTISQDEQLKSLGDSAFRSSQGPSEQFQPFWRHIW</sequence>
<feature type="region of interest" description="Disordered" evidence="1">
    <location>
        <begin position="67"/>
        <end position="89"/>
    </location>
</feature>
<evidence type="ECO:0000256" key="1">
    <source>
        <dbReference type="SAM" id="MobiDB-lite"/>
    </source>
</evidence>
<dbReference type="InterPro" id="IPR009060">
    <property type="entry name" value="UBA-like_sf"/>
</dbReference>
<keyword evidence="4" id="KW-1185">Reference proteome</keyword>
<feature type="domain" description="GBF-interacting protein 1 N-terminal" evidence="2">
    <location>
        <begin position="14"/>
        <end position="74"/>
    </location>
</feature>
<accession>A0A2C9WDP8</accession>
<feature type="compositionally biased region" description="Polar residues" evidence="1">
    <location>
        <begin position="256"/>
        <end position="271"/>
    </location>
</feature>
<dbReference type="InterPro" id="IPR009719">
    <property type="entry name" value="GIP1_N"/>
</dbReference>
<dbReference type="Proteomes" id="UP000091857">
    <property type="component" value="Chromosome 2"/>
</dbReference>
<dbReference type="AlphaFoldDB" id="A0A2C9WDP8"/>
<dbReference type="Gramene" id="Manes.02G087801.2.v8.1">
    <property type="protein sequence ID" value="Manes.02G087801.2.v8.1.CDS"/>
    <property type="gene ID" value="Manes.02G087801.v8.1"/>
</dbReference>
<gene>
    <name evidence="3" type="ORF">MANES_02G087801v8</name>
</gene>
<evidence type="ECO:0000259" key="2">
    <source>
        <dbReference type="Pfam" id="PF06972"/>
    </source>
</evidence>
<feature type="region of interest" description="Disordered" evidence="1">
    <location>
        <begin position="225"/>
        <end position="244"/>
    </location>
</feature>
<name>A0A2C9WDP8_MANES</name>
<organism evidence="3 4">
    <name type="scientific">Manihot esculenta</name>
    <name type="common">Cassava</name>
    <name type="synonym">Jatropha manihot</name>
    <dbReference type="NCBI Taxonomy" id="3983"/>
    <lineage>
        <taxon>Eukaryota</taxon>
        <taxon>Viridiplantae</taxon>
        <taxon>Streptophyta</taxon>
        <taxon>Embryophyta</taxon>
        <taxon>Tracheophyta</taxon>
        <taxon>Spermatophyta</taxon>
        <taxon>Magnoliopsida</taxon>
        <taxon>eudicotyledons</taxon>
        <taxon>Gunneridae</taxon>
        <taxon>Pentapetalae</taxon>
        <taxon>rosids</taxon>
        <taxon>fabids</taxon>
        <taxon>Malpighiales</taxon>
        <taxon>Euphorbiaceae</taxon>
        <taxon>Crotonoideae</taxon>
        <taxon>Manihoteae</taxon>
        <taxon>Manihot</taxon>
    </lineage>
</organism>